<protein>
    <submittedName>
        <fullName evidence="1">Uncharacterized protein</fullName>
    </submittedName>
</protein>
<name>A0A0F9BH60_9ZZZZ</name>
<proteinExistence type="predicted"/>
<feature type="non-terminal residue" evidence="1">
    <location>
        <position position="1"/>
    </location>
</feature>
<reference evidence="1" key="1">
    <citation type="journal article" date="2015" name="Nature">
        <title>Complex archaea that bridge the gap between prokaryotes and eukaryotes.</title>
        <authorList>
            <person name="Spang A."/>
            <person name="Saw J.H."/>
            <person name="Jorgensen S.L."/>
            <person name="Zaremba-Niedzwiedzka K."/>
            <person name="Martijn J."/>
            <person name="Lind A.E."/>
            <person name="van Eijk R."/>
            <person name="Schleper C."/>
            <person name="Guy L."/>
            <person name="Ettema T.J."/>
        </authorList>
    </citation>
    <scope>NUCLEOTIDE SEQUENCE</scope>
</reference>
<sequence length="261" mass="29831">KLHVFDRFLMHHDYVIQKSSGERFVEITNDKNEIHRAGNIIPGAMTVSKIILPLEILMPELEISNVNFKFTNSSMYDEKTKNVFSFQFISPEYIQIEVNTFQSQKTVTKALITGKINTNRKQVVKIKEEDVNETNLNLVREYLDTFAIESEAYIQKDDYRDYTYPLSYIAALPSAEIVKQMEGSGGMINVLRMNFGSVKMIPITDVKGPEVRLERKRERTSFNKIMAEIVNGLVTYYHGLAIVNPAAKFRNSTSSAISLAK</sequence>
<evidence type="ECO:0000313" key="1">
    <source>
        <dbReference type="EMBL" id="KKL21199.1"/>
    </source>
</evidence>
<comment type="caution">
    <text evidence="1">The sequence shown here is derived from an EMBL/GenBank/DDBJ whole genome shotgun (WGS) entry which is preliminary data.</text>
</comment>
<accession>A0A0F9BH60</accession>
<dbReference type="AlphaFoldDB" id="A0A0F9BH60"/>
<dbReference type="EMBL" id="LAZR01037818">
    <property type="protein sequence ID" value="KKL21199.1"/>
    <property type="molecule type" value="Genomic_DNA"/>
</dbReference>
<gene>
    <name evidence="1" type="ORF">LCGC14_2447830</name>
</gene>
<organism evidence="1">
    <name type="scientific">marine sediment metagenome</name>
    <dbReference type="NCBI Taxonomy" id="412755"/>
    <lineage>
        <taxon>unclassified sequences</taxon>
        <taxon>metagenomes</taxon>
        <taxon>ecological metagenomes</taxon>
    </lineage>
</organism>